<evidence type="ECO:0000313" key="10">
    <source>
        <dbReference type="Proteomes" id="UP000077315"/>
    </source>
</evidence>
<evidence type="ECO:0000259" key="8">
    <source>
        <dbReference type="Pfam" id="PF13886"/>
    </source>
</evidence>
<protein>
    <recommendedName>
        <fullName evidence="6">Transmembrane protein 198</fullName>
    </recommendedName>
</protein>
<dbReference type="PANTHER" id="PTHR31247">
    <property type="entry name" value="TRANSMEMBRANE PROTEIN 198 FAMILY MEMBER"/>
    <property type="match status" value="1"/>
</dbReference>
<dbReference type="VEuPathDB" id="FungiDB:PHYBLDRAFT_78346"/>
<feature type="transmembrane region" description="Helical" evidence="7">
    <location>
        <begin position="12"/>
        <end position="31"/>
    </location>
</feature>
<comment type="similarity">
    <text evidence="2">Belongs to the TMEM198 family.</text>
</comment>
<comment type="subcellular location">
    <subcellularLocation>
        <location evidence="1">Membrane</location>
        <topology evidence="1">Multi-pass membrane protein</topology>
    </subcellularLocation>
</comment>
<evidence type="ECO:0000256" key="4">
    <source>
        <dbReference type="ARBA" id="ARBA00022989"/>
    </source>
</evidence>
<keyword evidence="4 7" id="KW-1133">Transmembrane helix</keyword>
<keyword evidence="5 7" id="KW-0472">Membrane</keyword>
<accession>A0A162ZWM6</accession>
<gene>
    <name evidence="9" type="ORF">PHYBLDRAFT_78346</name>
</gene>
<keyword evidence="3 7" id="KW-0812">Transmembrane</keyword>
<dbReference type="AlphaFoldDB" id="A0A162ZWM6"/>
<feature type="transmembrane region" description="Helical" evidence="7">
    <location>
        <begin position="193"/>
        <end position="213"/>
    </location>
</feature>
<reference evidence="10" key="1">
    <citation type="submission" date="2015-06" db="EMBL/GenBank/DDBJ databases">
        <title>Expansion of signal transduction pathways in fungi by whole-genome duplication.</title>
        <authorList>
            <consortium name="DOE Joint Genome Institute"/>
            <person name="Corrochano L.M."/>
            <person name="Kuo A."/>
            <person name="Marcet-Houben M."/>
            <person name="Polaino S."/>
            <person name="Salamov A."/>
            <person name="Villalobos J.M."/>
            <person name="Alvarez M.I."/>
            <person name="Avalos J."/>
            <person name="Benito E.P."/>
            <person name="Benoit I."/>
            <person name="Burger G."/>
            <person name="Camino L.P."/>
            <person name="Canovas D."/>
            <person name="Cerda-Olmedo E."/>
            <person name="Cheng J.-F."/>
            <person name="Dominguez A."/>
            <person name="Elias M."/>
            <person name="Eslava A.P."/>
            <person name="Glaser F."/>
            <person name="Grimwood J."/>
            <person name="Gutierrez G."/>
            <person name="Heitman J."/>
            <person name="Henrissat B."/>
            <person name="Iturriaga E.A."/>
            <person name="Lang B.F."/>
            <person name="Lavin J.L."/>
            <person name="Lee S."/>
            <person name="Li W."/>
            <person name="Lindquist E."/>
            <person name="Lopez-Garcia S."/>
            <person name="Luque E.M."/>
            <person name="Marcos A.T."/>
            <person name="Martin J."/>
            <person name="McCluskey K."/>
            <person name="Medina H.R."/>
            <person name="Miralles-Duran A."/>
            <person name="Miyazaki A."/>
            <person name="Munoz-Torres E."/>
            <person name="Oguiza J.A."/>
            <person name="Ohm R."/>
            <person name="Olmedo M."/>
            <person name="Orejas M."/>
            <person name="Ortiz-Castellanos L."/>
            <person name="Pisabarro A.G."/>
            <person name="Rodriguez-Romero J."/>
            <person name="Ruiz-Herrera J."/>
            <person name="Ruiz-Vazquez R."/>
            <person name="Sanz C."/>
            <person name="Schackwitz W."/>
            <person name="Schmutz J."/>
            <person name="Shahriari M."/>
            <person name="Shelest E."/>
            <person name="Silva-Franco F."/>
            <person name="Soanes D."/>
            <person name="Syed K."/>
            <person name="Tagua V.G."/>
            <person name="Talbot N.J."/>
            <person name="Thon M."/>
            <person name="De vries R.P."/>
            <person name="Wiebenga A."/>
            <person name="Yadav J.S."/>
            <person name="Braun E.L."/>
            <person name="Baker S."/>
            <person name="Garre V."/>
            <person name="Horwitz B."/>
            <person name="Torres-Martinez S."/>
            <person name="Idnurm A."/>
            <person name="Herrera-Estrella A."/>
            <person name="Gabaldon T."/>
            <person name="Grigoriev I.V."/>
        </authorList>
    </citation>
    <scope>NUCLEOTIDE SEQUENCE [LARGE SCALE GENOMIC DNA]</scope>
    <source>
        <strain evidence="10">NRRL 1555(-)</strain>
    </source>
</reference>
<evidence type="ECO:0000256" key="7">
    <source>
        <dbReference type="SAM" id="Phobius"/>
    </source>
</evidence>
<dbReference type="EMBL" id="KV440991">
    <property type="protein sequence ID" value="OAD69521.1"/>
    <property type="molecule type" value="Genomic_DNA"/>
</dbReference>
<evidence type="ECO:0000313" key="9">
    <source>
        <dbReference type="EMBL" id="OAD69521.1"/>
    </source>
</evidence>
<evidence type="ECO:0000256" key="6">
    <source>
        <dbReference type="ARBA" id="ARBA00049737"/>
    </source>
</evidence>
<dbReference type="Pfam" id="PF13886">
    <property type="entry name" value="TM7S3_TM198"/>
    <property type="match status" value="1"/>
</dbReference>
<evidence type="ECO:0000256" key="5">
    <source>
        <dbReference type="ARBA" id="ARBA00023136"/>
    </source>
</evidence>
<name>A0A162ZWM6_PHYB8</name>
<organism evidence="9 10">
    <name type="scientific">Phycomyces blakesleeanus (strain ATCC 8743b / DSM 1359 / FGSC 10004 / NBRC 33097 / NRRL 1555)</name>
    <dbReference type="NCBI Taxonomy" id="763407"/>
    <lineage>
        <taxon>Eukaryota</taxon>
        <taxon>Fungi</taxon>
        <taxon>Fungi incertae sedis</taxon>
        <taxon>Mucoromycota</taxon>
        <taxon>Mucoromycotina</taxon>
        <taxon>Mucoromycetes</taxon>
        <taxon>Mucorales</taxon>
        <taxon>Phycomycetaceae</taxon>
        <taxon>Phycomyces</taxon>
    </lineage>
</organism>
<feature type="transmembrane region" description="Helical" evidence="7">
    <location>
        <begin position="139"/>
        <end position="159"/>
    </location>
</feature>
<proteinExistence type="inferred from homology"/>
<dbReference type="InterPro" id="IPR025256">
    <property type="entry name" value="TM7S3/TM198-like_dom"/>
</dbReference>
<evidence type="ECO:0000256" key="3">
    <source>
        <dbReference type="ARBA" id="ARBA00022692"/>
    </source>
</evidence>
<feature type="transmembrane region" description="Helical" evidence="7">
    <location>
        <begin position="242"/>
        <end position="261"/>
    </location>
</feature>
<evidence type="ECO:0000256" key="1">
    <source>
        <dbReference type="ARBA" id="ARBA00004141"/>
    </source>
</evidence>
<feature type="transmembrane region" description="Helical" evidence="7">
    <location>
        <begin position="84"/>
        <end position="102"/>
    </location>
</feature>
<dbReference type="Proteomes" id="UP000077315">
    <property type="component" value="Unassembled WGS sequence"/>
</dbReference>
<feature type="domain" description="TM7S3/TM198-like" evidence="8">
    <location>
        <begin position="65"/>
        <end position="258"/>
    </location>
</feature>
<dbReference type="InParanoid" id="A0A162ZWM6"/>
<dbReference type="RefSeq" id="XP_018287561.1">
    <property type="nucleotide sequence ID" value="XM_018443360.1"/>
</dbReference>
<dbReference type="InterPro" id="IPR040236">
    <property type="entry name" value="TMEM198"/>
</dbReference>
<keyword evidence="10" id="KW-1185">Reference proteome</keyword>
<dbReference type="PANTHER" id="PTHR31247:SF5">
    <property type="entry name" value="DUF4203 DOMAIN-CONTAINING PROTEIN"/>
    <property type="match status" value="1"/>
</dbReference>
<feature type="transmembrane region" description="Helical" evidence="7">
    <location>
        <begin position="51"/>
        <end position="77"/>
    </location>
</feature>
<dbReference type="STRING" id="763407.A0A162ZWM6"/>
<dbReference type="OrthoDB" id="102260at2759"/>
<feature type="transmembrane region" description="Helical" evidence="7">
    <location>
        <begin position="171"/>
        <end position="188"/>
    </location>
</feature>
<feature type="transmembrane region" description="Helical" evidence="7">
    <location>
        <begin position="114"/>
        <end position="132"/>
    </location>
</feature>
<dbReference type="GeneID" id="29004265"/>
<evidence type="ECO:0000256" key="2">
    <source>
        <dbReference type="ARBA" id="ARBA00006244"/>
    </source>
</evidence>
<dbReference type="GO" id="GO:0005886">
    <property type="term" value="C:plasma membrane"/>
    <property type="evidence" value="ECO:0007669"/>
    <property type="project" value="TreeGrafter"/>
</dbReference>
<sequence length="284" mass="31012">MTTKRQTHKALYYLYIVAVLLALFTSIASASSLVSRQEATEPTEKTINFTIAGHTVSVHGIVLSVILFLTGAYLCFLGGVHQNTTMFLVGFYVGSNIAYIVLTNAKADYGENTATILLVVSVVVGLLAGLLLSCCFFLAVYLLGALLGYMAALWLLAWANNGLIETNWGRAILIVCFVIAGVILMAFLERPMIVIATAFIGAFAIFIGIDLYVKTGFVEAVETFLKVKNLGVFEATTQVRGMLGGTLGLAVVGSLIQWLLIRRSDRNIAWTHHYPNNQYGWRRV</sequence>